<keyword evidence="2" id="KW-0614">Plasmid</keyword>
<dbReference type="NCBIfam" id="TIGR01671">
    <property type="entry name" value="phage_TIGR01671"/>
    <property type="match status" value="1"/>
</dbReference>
<organism evidence="2 3">
    <name type="scientific">Campylobacter concisus</name>
    <dbReference type="NCBI Taxonomy" id="199"/>
    <lineage>
        <taxon>Bacteria</taxon>
        <taxon>Pseudomonadati</taxon>
        <taxon>Campylobacterota</taxon>
        <taxon>Epsilonproteobacteria</taxon>
        <taxon>Campylobacterales</taxon>
        <taxon>Campylobacteraceae</taxon>
        <taxon>Campylobacter</taxon>
    </lineage>
</organism>
<dbReference type="InterPro" id="IPR010024">
    <property type="entry name" value="CHP16711"/>
</dbReference>
<dbReference type="SUPFAM" id="SSF159006">
    <property type="entry name" value="YopX-like"/>
    <property type="match status" value="1"/>
</dbReference>
<feature type="domain" description="YopX protein" evidence="1">
    <location>
        <begin position="37"/>
        <end position="149"/>
    </location>
</feature>
<geneLocation type="plasmid" evidence="3">
    <name>picon</name>
</geneLocation>
<evidence type="ECO:0000259" key="1">
    <source>
        <dbReference type="Pfam" id="PF09643"/>
    </source>
</evidence>
<sequence length="152" mass="17493">MKDIKFKAYVYDLTDEDSHPLEIDLMAGRLWDVTSINFKDQIVEIEDDDGNTWEYELNDEIALVQYTGEKDKNGKEIYDGYILKLDRDELLKNLEPEDVPDDTLIQVVTFEDGAFVARSRSGRIWGGVGGMFEYGEVIGNIYENPKILKDTK</sequence>
<dbReference type="Proteomes" id="UP000241854">
    <property type="component" value="Plasmid pICON"/>
</dbReference>
<dbReference type="InterPro" id="IPR019096">
    <property type="entry name" value="YopX_protein"/>
</dbReference>
<gene>
    <name evidence="2" type="ORF">CCS77_2131</name>
</gene>
<protein>
    <recommendedName>
        <fullName evidence="1">YopX protein domain-containing protein</fullName>
    </recommendedName>
</protein>
<accession>A0A2R4P381</accession>
<proteinExistence type="predicted"/>
<evidence type="ECO:0000313" key="2">
    <source>
        <dbReference type="EMBL" id="AVX45137.1"/>
    </source>
</evidence>
<dbReference type="EMBL" id="CP021643">
    <property type="protein sequence ID" value="AVX45137.1"/>
    <property type="molecule type" value="Genomic_DNA"/>
</dbReference>
<dbReference type="Gene3D" id="2.30.30.290">
    <property type="entry name" value="YopX-like domains"/>
    <property type="match status" value="1"/>
</dbReference>
<name>A0A2R4P381_9BACT</name>
<evidence type="ECO:0000313" key="3">
    <source>
        <dbReference type="Proteomes" id="UP000241854"/>
    </source>
</evidence>
<dbReference type="Pfam" id="PF09643">
    <property type="entry name" value="YopX"/>
    <property type="match status" value="1"/>
</dbReference>
<reference evidence="2 3" key="1">
    <citation type="journal article" date="2018" name="Emerg. Microbes Infect.">
        <title>Genomic analysis of oral Campylobacter concisus strains identified a potential bacterial molecular marker associated with active Crohn's disease.</title>
        <authorList>
            <person name="Liu F."/>
            <person name="Ma R."/>
            <person name="Tay C.Y.A."/>
            <person name="Octavia S."/>
            <person name="Lan R."/>
            <person name="Chung H.K.L."/>
            <person name="Riordan S.M."/>
            <person name="Grimm M.C."/>
            <person name="Leong R.W."/>
            <person name="Tanaka M.M."/>
            <person name="Connor S."/>
            <person name="Zhang L."/>
        </authorList>
    </citation>
    <scope>NUCLEOTIDE SEQUENCE [LARGE SCALE GENOMIC DNA]</scope>
    <source>
        <strain evidence="2 3">P2CDO4</strain>
        <plasmid evidence="2">pICON</plasmid>
    </source>
</reference>
<dbReference type="AlphaFoldDB" id="A0A2R4P381"/>
<dbReference type="InterPro" id="IPR023385">
    <property type="entry name" value="YopX-like_C"/>
</dbReference>
<dbReference type="RefSeq" id="WP_107917438.1">
    <property type="nucleotide sequence ID" value="NZ_CP021643.1"/>
</dbReference>